<dbReference type="PANTHER" id="PTHR32309">
    <property type="entry name" value="TYROSINE-PROTEIN KINASE"/>
    <property type="match status" value="1"/>
</dbReference>
<keyword evidence="21" id="KW-1185">Reference proteome</keyword>
<evidence type="ECO:0000256" key="7">
    <source>
        <dbReference type="ARBA" id="ARBA00022679"/>
    </source>
</evidence>
<accession>A0A1G7RQK7</accession>
<name>A0A1G7RQK7_9SPHI</name>
<evidence type="ECO:0000259" key="19">
    <source>
        <dbReference type="Pfam" id="PF13807"/>
    </source>
</evidence>
<comment type="similarity">
    <text evidence="3">Belongs to the etk/wzc family.</text>
</comment>
<dbReference type="GO" id="GO:0005524">
    <property type="term" value="F:ATP binding"/>
    <property type="evidence" value="ECO:0007669"/>
    <property type="project" value="UniProtKB-KW"/>
</dbReference>
<reference evidence="21" key="1">
    <citation type="submission" date="2016-10" db="EMBL/GenBank/DDBJ databases">
        <authorList>
            <person name="Varghese N."/>
            <person name="Submissions S."/>
        </authorList>
    </citation>
    <scope>NUCLEOTIDE SEQUENCE [LARGE SCALE GENOMIC DNA]</scope>
    <source>
        <strain evidence="21">DSM 17933</strain>
    </source>
</reference>
<feature type="domain" description="Polysaccharide chain length determinant N-terminal" evidence="17">
    <location>
        <begin position="17"/>
        <end position="113"/>
    </location>
</feature>
<evidence type="ECO:0000256" key="8">
    <source>
        <dbReference type="ARBA" id="ARBA00022692"/>
    </source>
</evidence>
<dbReference type="RefSeq" id="WP_244155602.1">
    <property type="nucleotide sequence ID" value="NZ_FNCH01000003.1"/>
</dbReference>
<evidence type="ECO:0000256" key="1">
    <source>
        <dbReference type="ARBA" id="ARBA00004429"/>
    </source>
</evidence>
<dbReference type="InterPro" id="IPR005702">
    <property type="entry name" value="Wzc-like_C"/>
</dbReference>
<feature type="transmembrane region" description="Helical" evidence="16">
    <location>
        <begin position="32"/>
        <end position="50"/>
    </location>
</feature>
<keyword evidence="8 16" id="KW-0812">Transmembrane</keyword>
<dbReference type="NCBIfam" id="TIGR01007">
    <property type="entry name" value="eps_fam"/>
    <property type="match status" value="1"/>
</dbReference>
<keyword evidence="6" id="KW-0997">Cell inner membrane</keyword>
<comment type="similarity">
    <text evidence="2">Belongs to the CpsD/CapB family.</text>
</comment>
<evidence type="ECO:0000256" key="15">
    <source>
        <dbReference type="ARBA" id="ARBA00051245"/>
    </source>
</evidence>
<comment type="catalytic activity">
    <reaction evidence="15">
        <text>L-tyrosyl-[protein] + ATP = O-phospho-L-tyrosyl-[protein] + ADP + H(+)</text>
        <dbReference type="Rhea" id="RHEA:10596"/>
        <dbReference type="Rhea" id="RHEA-COMP:10136"/>
        <dbReference type="Rhea" id="RHEA-COMP:20101"/>
        <dbReference type="ChEBI" id="CHEBI:15378"/>
        <dbReference type="ChEBI" id="CHEBI:30616"/>
        <dbReference type="ChEBI" id="CHEBI:46858"/>
        <dbReference type="ChEBI" id="CHEBI:61978"/>
        <dbReference type="ChEBI" id="CHEBI:456216"/>
        <dbReference type="EC" id="2.7.10.2"/>
    </reaction>
</comment>
<dbReference type="Gene3D" id="3.40.50.300">
    <property type="entry name" value="P-loop containing nucleotide triphosphate hydrolases"/>
    <property type="match status" value="1"/>
</dbReference>
<feature type="domain" description="AAA" evidence="18">
    <location>
        <begin position="580"/>
        <end position="710"/>
    </location>
</feature>
<dbReference type="InterPro" id="IPR025669">
    <property type="entry name" value="AAA_dom"/>
</dbReference>
<sequence length="786" mass="87523">MNNLTESNMVSRVEEEDSINIKEIINKLLNKWPWFVISIFVCLLIAFIYGKYTAPTYQIRAKLIVNDDEKGGNLGKQASSLMDLGGLMGSKNSVDNEAEILKTRFLMEQVVRDMQLNVIYSKKTEFFIRELYKSPISLVFIKSVDTINATDFKVIKLAANKLKINSNDFEKTVAFGERFNVPGVGMIQLVENSGPKMDDSEYFIKVSSIDTRVASLMKQLSVTVSNKQVSIIDLGLSYPVPAKGEDILNTLINRYTQSNLSDKNAVADSTYRFIKERLNVIASELGDVENNVESFKQRNQLADMSEQGKLLVQNTGEFSSDLAKAETQVSVLNDLEKYLTDDSNVKRVFPSALIPTDMVFSNLMSQYNALLIEREKQLLSVTEESPFIQNIDTQIKGLKSDILSNVQSSKNSAILTRNRLKSQLLKAEGKISGVPEVEKNYLKLARNQQIKQELYIFLMQKAEETNISKTANISIAKTIDPPKSELLPIAPKKNVVYIIGLIIGILLPIILIFSQALFNTTVTTKDEIGGFTQVPVIGEISHNTSDDNLIVANQGRSAISEQFRALRTNLSFYLKNNNEKVILLTSSMSGEGKSFTAINLGNILALAGKKVLLMEFDLRKPGLSAKLGIDNSVGFSNYTISPEIKVTDIVKPLAINKNMFIVSSGPLPPNPAETLLSEHTPGLIEELKTQFDYIIMDAPPIGIITDAQLLSIYADVTLYLVRQKVTQKDQLTIVEELFTSGKMKNLGIVVNDIDTKLYGYGYGYGTYGENKKPNSLTKLKNIFKNS</sequence>
<evidence type="ECO:0000259" key="17">
    <source>
        <dbReference type="Pfam" id="PF02706"/>
    </source>
</evidence>
<evidence type="ECO:0000256" key="10">
    <source>
        <dbReference type="ARBA" id="ARBA00022777"/>
    </source>
</evidence>
<keyword evidence="11" id="KW-0067">ATP-binding</keyword>
<evidence type="ECO:0000256" key="6">
    <source>
        <dbReference type="ARBA" id="ARBA00022519"/>
    </source>
</evidence>
<dbReference type="GO" id="GO:0004715">
    <property type="term" value="F:non-membrane spanning protein tyrosine kinase activity"/>
    <property type="evidence" value="ECO:0007669"/>
    <property type="project" value="UniProtKB-EC"/>
</dbReference>
<evidence type="ECO:0000313" key="20">
    <source>
        <dbReference type="EMBL" id="SDG12499.1"/>
    </source>
</evidence>
<dbReference type="Pfam" id="PF13807">
    <property type="entry name" value="GNVR"/>
    <property type="match status" value="1"/>
</dbReference>
<evidence type="ECO:0000259" key="18">
    <source>
        <dbReference type="Pfam" id="PF13614"/>
    </source>
</evidence>
<keyword evidence="14" id="KW-0829">Tyrosine-protein kinase</keyword>
<dbReference type="InterPro" id="IPR050445">
    <property type="entry name" value="Bact_polysacc_biosynth/exp"/>
</dbReference>
<keyword evidence="13 16" id="KW-0472">Membrane</keyword>
<dbReference type="InterPro" id="IPR003856">
    <property type="entry name" value="LPS_length_determ_N"/>
</dbReference>
<dbReference type="PANTHER" id="PTHR32309:SF13">
    <property type="entry name" value="FERRIC ENTEROBACTIN TRANSPORT PROTEIN FEPE"/>
    <property type="match status" value="1"/>
</dbReference>
<dbReference type="AlphaFoldDB" id="A0A1G7RQK7"/>
<evidence type="ECO:0000256" key="2">
    <source>
        <dbReference type="ARBA" id="ARBA00007316"/>
    </source>
</evidence>
<organism evidence="20 21">
    <name type="scientific">Pedobacter terrae</name>
    <dbReference type="NCBI Taxonomy" id="405671"/>
    <lineage>
        <taxon>Bacteria</taxon>
        <taxon>Pseudomonadati</taxon>
        <taxon>Bacteroidota</taxon>
        <taxon>Sphingobacteriia</taxon>
        <taxon>Sphingobacteriales</taxon>
        <taxon>Sphingobacteriaceae</taxon>
        <taxon>Pedobacter</taxon>
    </lineage>
</organism>
<dbReference type="Pfam" id="PF02706">
    <property type="entry name" value="Wzz"/>
    <property type="match status" value="1"/>
</dbReference>
<feature type="domain" description="Tyrosine-protein kinase G-rich" evidence="19">
    <location>
        <begin position="437"/>
        <end position="515"/>
    </location>
</feature>
<evidence type="ECO:0000256" key="5">
    <source>
        <dbReference type="ARBA" id="ARBA00022475"/>
    </source>
</evidence>
<dbReference type="STRING" id="405671.SAMN05421827_103307"/>
<keyword evidence="9" id="KW-0547">Nucleotide-binding</keyword>
<dbReference type="InterPro" id="IPR027417">
    <property type="entry name" value="P-loop_NTPase"/>
</dbReference>
<dbReference type="SUPFAM" id="SSF52540">
    <property type="entry name" value="P-loop containing nucleoside triphosphate hydrolases"/>
    <property type="match status" value="1"/>
</dbReference>
<evidence type="ECO:0000256" key="12">
    <source>
        <dbReference type="ARBA" id="ARBA00022989"/>
    </source>
</evidence>
<protein>
    <recommendedName>
        <fullName evidence="4">non-specific protein-tyrosine kinase</fullName>
        <ecNumber evidence="4">2.7.10.2</ecNumber>
    </recommendedName>
</protein>
<dbReference type="EC" id="2.7.10.2" evidence="4"/>
<keyword evidence="5" id="KW-1003">Cell membrane</keyword>
<evidence type="ECO:0000256" key="3">
    <source>
        <dbReference type="ARBA" id="ARBA00008883"/>
    </source>
</evidence>
<dbReference type="EMBL" id="FNCH01000003">
    <property type="protein sequence ID" value="SDG12499.1"/>
    <property type="molecule type" value="Genomic_DNA"/>
</dbReference>
<dbReference type="GO" id="GO:0005886">
    <property type="term" value="C:plasma membrane"/>
    <property type="evidence" value="ECO:0007669"/>
    <property type="project" value="UniProtKB-SubCell"/>
</dbReference>
<evidence type="ECO:0000313" key="21">
    <source>
        <dbReference type="Proteomes" id="UP000199643"/>
    </source>
</evidence>
<dbReference type="InterPro" id="IPR032807">
    <property type="entry name" value="GNVR"/>
</dbReference>
<evidence type="ECO:0000256" key="14">
    <source>
        <dbReference type="ARBA" id="ARBA00023137"/>
    </source>
</evidence>
<evidence type="ECO:0000256" key="16">
    <source>
        <dbReference type="SAM" id="Phobius"/>
    </source>
</evidence>
<evidence type="ECO:0000256" key="4">
    <source>
        <dbReference type="ARBA" id="ARBA00011903"/>
    </source>
</evidence>
<keyword evidence="10" id="KW-0418">Kinase</keyword>
<evidence type="ECO:0000256" key="9">
    <source>
        <dbReference type="ARBA" id="ARBA00022741"/>
    </source>
</evidence>
<keyword evidence="12 16" id="KW-1133">Transmembrane helix</keyword>
<dbReference type="Pfam" id="PF13614">
    <property type="entry name" value="AAA_31"/>
    <property type="match status" value="1"/>
</dbReference>
<comment type="subcellular location">
    <subcellularLocation>
        <location evidence="1">Cell inner membrane</location>
        <topology evidence="1">Multi-pass membrane protein</topology>
    </subcellularLocation>
</comment>
<feature type="transmembrane region" description="Helical" evidence="16">
    <location>
        <begin position="495"/>
        <end position="518"/>
    </location>
</feature>
<gene>
    <name evidence="20" type="ORF">SAMN05421827_103307</name>
</gene>
<evidence type="ECO:0000256" key="13">
    <source>
        <dbReference type="ARBA" id="ARBA00023136"/>
    </source>
</evidence>
<dbReference type="Proteomes" id="UP000199643">
    <property type="component" value="Unassembled WGS sequence"/>
</dbReference>
<dbReference type="CDD" id="cd05387">
    <property type="entry name" value="BY-kinase"/>
    <property type="match status" value="1"/>
</dbReference>
<keyword evidence="7" id="KW-0808">Transferase</keyword>
<proteinExistence type="inferred from homology"/>
<evidence type="ECO:0000256" key="11">
    <source>
        <dbReference type="ARBA" id="ARBA00022840"/>
    </source>
</evidence>